<reference evidence="1 2" key="1">
    <citation type="journal article" date="2019" name="Environ. Microbiol.">
        <title>At the nexus of three kingdoms: the genome of the mycorrhizal fungus Gigaspora margarita provides insights into plant, endobacterial and fungal interactions.</title>
        <authorList>
            <person name="Venice F."/>
            <person name="Ghignone S."/>
            <person name="Salvioli di Fossalunga A."/>
            <person name="Amselem J."/>
            <person name="Novero M."/>
            <person name="Xianan X."/>
            <person name="Sedzielewska Toro K."/>
            <person name="Morin E."/>
            <person name="Lipzen A."/>
            <person name="Grigoriev I.V."/>
            <person name="Henrissat B."/>
            <person name="Martin F.M."/>
            <person name="Bonfante P."/>
        </authorList>
    </citation>
    <scope>NUCLEOTIDE SEQUENCE [LARGE SCALE GENOMIC DNA]</scope>
    <source>
        <strain evidence="1 2">BEG34</strain>
    </source>
</reference>
<protein>
    <submittedName>
        <fullName evidence="1">HCP-like protein</fullName>
    </submittedName>
</protein>
<dbReference type="Proteomes" id="UP000439903">
    <property type="component" value="Unassembled WGS sequence"/>
</dbReference>
<dbReference type="AlphaFoldDB" id="A0A8H4B5E7"/>
<proteinExistence type="predicted"/>
<evidence type="ECO:0000313" key="2">
    <source>
        <dbReference type="Proteomes" id="UP000439903"/>
    </source>
</evidence>
<gene>
    <name evidence="1" type="ORF">F8M41_023991</name>
</gene>
<evidence type="ECO:0000313" key="1">
    <source>
        <dbReference type="EMBL" id="KAF0561208.1"/>
    </source>
</evidence>
<name>A0A8H4B5E7_GIGMA</name>
<accession>A0A8H4B5E7</accession>
<comment type="caution">
    <text evidence="1">The sequence shown here is derived from an EMBL/GenBank/DDBJ whole genome shotgun (WGS) entry which is preliminary data.</text>
</comment>
<dbReference type="OrthoDB" id="2424044at2759"/>
<organism evidence="1 2">
    <name type="scientific">Gigaspora margarita</name>
    <dbReference type="NCBI Taxonomy" id="4874"/>
    <lineage>
        <taxon>Eukaryota</taxon>
        <taxon>Fungi</taxon>
        <taxon>Fungi incertae sedis</taxon>
        <taxon>Mucoromycota</taxon>
        <taxon>Glomeromycotina</taxon>
        <taxon>Glomeromycetes</taxon>
        <taxon>Diversisporales</taxon>
        <taxon>Gigasporaceae</taxon>
        <taxon>Gigaspora</taxon>
    </lineage>
</organism>
<sequence length="124" mass="14738">MITQQNNIAKKYGLQNYFPILDELQYEQYLQLQQDIYHIMACKTLKLFKLTVAILSPDSEQIFLKVWKLFEYSHHWSKLSNSISHIESFIMSDCLRLGMVILFILYRLLDTNCFKPIELAKLQS</sequence>
<keyword evidence="2" id="KW-1185">Reference proteome</keyword>
<dbReference type="EMBL" id="WTPW01000009">
    <property type="protein sequence ID" value="KAF0561208.1"/>
    <property type="molecule type" value="Genomic_DNA"/>
</dbReference>